<reference evidence="1" key="1">
    <citation type="submission" date="2020-10" db="EMBL/GenBank/DDBJ databases">
        <authorList>
            <person name="Castelo-Branco R."/>
            <person name="Eusebio N."/>
            <person name="Adriana R."/>
            <person name="Vieira A."/>
            <person name="Brugerolle De Fraissinette N."/>
            <person name="Rezende De Castro R."/>
            <person name="Schneider M.P."/>
            <person name="Vasconcelos V."/>
            <person name="Leao P.N."/>
        </authorList>
    </citation>
    <scope>NUCLEOTIDE SEQUENCE</scope>
    <source>
        <strain evidence="1">LEGE 07310</strain>
    </source>
</reference>
<dbReference type="Proteomes" id="UP000636505">
    <property type="component" value="Unassembled WGS sequence"/>
</dbReference>
<dbReference type="AlphaFoldDB" id="A0A8J7AJ32"/>
<accession>A0A8J7AJ32</accession>
<comment type="caution">
    <text evidence="1">The sequence shown here is derived from an EMBL/GenBank/DDBJ whole genome shotgun (WGS) entry which is preliminary data.</text>
</comment>
<dbReference type="RefSeq" id="WP_193908414.1">
    <property type="nucleotide sequence ID" value="NZ_JADEXG010000034.1"/>
</dbReference>
<dbReference type="EMBL" id="JADEXG010000034">
    <property type="protein sequence ID" value="MBE9078508.1"/>
    <property type="molecule type" value="Genomic_DNA"/>
</dbReference>
<sequence length="100" mass="11388">MRSAYVHHYRQMLPRLLKILDFRCDSPHLAPLLSAIELLKKYADHPGSTYPTGVEVPVEGVIRNDWQTAAQSENADGVISVDRVVYEIGVLRTLREKLRC</sequence>
<protein>
    <submittedName>
        <fullName evidence="1">Uncharacterized protein</fullName>
    </submittedName>
</protein>
<evidence type="ECO:0000313" key="2">
    <source>
        <dbReference type="Proteomes" id="UP000636505"/>
    </source>
</evidence>
<name>A0A8J7AJ32_9CYAN</name>
<evidence type="ECO:0000313" key="1">
    <source>
        <dbReference type="EMBL" id="MBE9078508.1"/>
    </source>
</evidence>
<organism evidence="1 2">
    <name type="scientific">Vasconcelosia minhoensis LEGE 07310</name>
    <dbReference type="NCBI Taxonomy" id="915328"/>
    <lineage>
        <taxon>Bacteria</taxon>
        <taxon>Bacillati</taxon>
        <taxon>Cyanobacteriota</taxon>
        <taxon>Cyanophyceae</taxon>
        <taxon>Nodosilineales</taxon>
        <taxon>Cymatolegaceae</taxon>
        <taxon>Vasconcelosia</taxon>
        <taxon>Vasconcelosia minhoensis</taxon>
    </lineage>
</organism>
<proteinExistence type="predicted"/>
<gene>
    <name evidence="1" type="ORF">IQ241_14580</name>
</gene>
<keyword evidence="2" id="KW-1185">Reference proteome</keyword>